<evidence type="ECO:0000313" key="8">
    <source>
        <dbReference type="EMBL" id="WAQ96953.1"/>
    </source>
</evidence>
<evidence type="ECO:0000256" key="6">
    <source>
        <dbReference type="SAM" id="MobiDB-lite"/>
    </source>
</evidence>
<evidence type="ECO:0000313" key="9">
    <source>
        <dbReference type="Proteomes" id="UP001164746"/>
    </source>
</evidence>
<dbReference type="Pfam" id="PF00096">
    <property type="entry name" value="zf-C2H2"/>
    <property type="match status" value="4"/>
</dbReference>
<dbReference type="Gene3D" id="3.30.160.60">
    <property type="entry name" value="Classic Zinc Finger"/>
    <property type="match status" value="5"/>
</dbReference>
<feature type="domain" description="C2H2-type" evidence="7">
    <location>
        <begin position="699"/>
        <end position="726"/>
    </location>
</feature>
<feature type="region of interest" description="Disordered" evidence="6">
    <location>
        <begin position="398"/>
        <end position="428"/>
    </location>
</feature>
<protein>
    <submittedName>
        <fullName evidence="8">ZN768-like protein</fullName>
    </submittedName>
</protein>
<dbReference type="SMART" id="SM00355">
    <property type="entry name" value="ZnF_C2H2"/>
    <property type="match status" value="8"/>
</dbReference>
<evidence type="ECO:0000256" key="5">
    <source>
        <dbReference type="PROSITE-ProRule" id="PRU00042"/>
    </source>
</evidence>
<dbReference type="PANTHER" id="PTHR24379">
    <property type="entry name" value="KRAB AND ZINC FINGER DOMAIN-CONTAINING"/>
    <property type="match status" value="1"/>
</dbReference>
<feature type="domain" description="C2H2-type" evidence="7">
    <location>
        <begin position="671"/>
        <end position="698"/>
    </location>
</feature>
<keyword evidence="2" id="KW-0677">Repeat</keyword>
<gene>
    <name evidence="8" type="ORF">MAR_029643</name>
</gene>
<proteinExistence type="predicted"/>
<feature type="domain" description="C2H2-type" evidence="7">
    <location>
        <begin position="554"/>
        <end position="582"/>
    </location>
</feature>
<dbReference type="SUPFAM" id="SSF57667">
    <property type="entry name" value="beta-beta-alpha zinc fingers"/>
    <property type="match status" value="4"/>
</dbReference>
<dbReference type="PROSITE" id="PS00028">
    <property type="entry name" value="ZINC_FINGER_C2H2_1"/>
    <property type="match status" value="7"/>
</dbReference>
<dbReference type="PROSITE" id="PS50157">
    <property type="entry name" value="ZINC_FINGER_C2H2_2"/>
    <property type="match status" value="7"/>
</dbReference>
<reference evidence="8" key="1">
    <citation type="submission" date="2022-11" db="EMBL/GenBank/DDBJ databases">
        <title>Centuries of genome instability and evolution in soft-shell clam transmissible cancer (bioRxiv).</title>
        <authorList>
            <person name="Hart S.F.M."/>
            <person name="Yonemitsu M.A."/>
            <person name="Giersch R.M."/>
            <person name="Beal B.F."/>
            <person name="Arriagada G."/>
            <person name="Davis B.W."/>
            <person name="Ostrander E.A."/>
            <person name="Goff S.P."/>
            <person name="Metzger M.J."/>
        </authorList>
    </citation>
    <scope>NUCLEOTIDE SEQUENCE</scope>
    <source>
        <strain evidence="8">MELC-2E11</strain>
        <tissue evidence="8">Siphon/mantle</tissue>
    </source>
</reference>
<evidence type="ECO:0000259" key="7">
    <source>
        <dbReference type="PROSITE" id="PS50157"/>
    </source>
</evidence>
<dbReference type="PANTHER" id="PTHR24379:SF121">
    <property type="entry name" value="C2H2-TYPE DOMAIN-CONTAINING PROTEIN"/>
    <property type="match status" value="1"/>
</dbReference>
<dbReference type="EMBL" id="CP111013">
    <property type="protein sequence ID" value="WAQ96953.1"/>
    <property type="molecule type" value="Genomic_DNA"/>
</dbReference>
<evidence type="ECO:0000256" key="1">
    <source>
        <dbReference type="ARBA" id="ARBA00022723"/>
    </source>
</evidence>
<dbReference type="Proteomes" id="UP001164746">
    <property type="component" value="Chromosome 2"/>
</dbReference>
<sequence>MSFSEKSNLKAHLDMHKGESSLKFPECEKMCSYGSIRSAPAACNIFPGSRPPFYEELLHVGFVEDRGHSYNRPNMSSTNEGVVYPNAVTNSVAMEAYKNQEQTVEIIASDHQVFASNVDYSKHGVSENNIKANQKGITDKQQMAFDPVKRPEVDSLSFQSKLVSVSKPADMNSSLSEQKVHGEGKENAPLRTDSSETSLSTRLCHKLFDLQKFAAALADKIYVLLKLNEGGQQGLQLSNKELFEVVMRACKKTGDLENIVSEENSIPYGNENTSFENNSFFTTESCKAVESDAESDKTIDFEDDAIHLNNDIVKSELHGDSRDVQDLLQHSGNHNKSKRMKQNNYGKGLSKNAHRLTKLKLKKNISLKHSKKVKQEVHNPNSAVMDYNEVKLEISCTASGNTHEQDTRKSIQSVRRRRGRPTRQEMRQRQGIRLLKPMSGTGLISKAKRYSVNRNFKLHTFHKRCPEVPFDMDSDNYSASLNGYYCSDCKFLFQKKNKLELHKRVKVRGVCVPDCIFCDAEENKEVFQCSKCPKVFETKELLDRHVDRHNIEQFPCTFCYQIFYTIPDLQYHKKVEHSDQVETHLCDLCGSKFKDKKVLVQHRKYVHSDERKEECPTCGRKFKTKSQLKNHLVVHVDAESLNLSCEICGKMFVRASTLRDHVRRHKKEFTFFCDVCNKGFYRKAGMEEHKRTHTGDKPFTCRVCGYKCALSCNLVKHIRTHQKKQMVAENQFVPGKALYMQTYIAS</sequence>
<feature type="domain" description="C2H2-type" evidence="7">
    <location>
        <begin position="527"/>
        <end position="554"/>
    </location>
</feature>
<feature type="region of interest" description="Disordered" evidence="6">
    <location>
        <begin position="169"/>
        <end position="196"/>
    </location>
</feature>
<evidence type="ECO:0000256" key="3">
    <source>
        <dbReference type="ARBA" id="ARBA00022771"/>
    </source>
</evidence>
<keyword evidence="4" id="KW-0862">Zinc</keyword>
<evidence type="ECO:0000256" key="4">
    <source>
        <dbReference type="ARBA" id="ARBA00022833"/>
    </source>
</evidence>
<keyword evidence="1" id="KW-0479">Metal-binding</keyword>
<feature type="domain" description="C2H2-type" evidence="7">
    <location>
        <begin position="613"/>
        <end position="640"/>
    </location>
</feature>
<dbReference type="InterPro" id="IPR013087">
    <property type="entry name" value="Znf_C2H2_type"/>
</dbReference>
<feature type="domain" description="C2H2-type" evidence="7">
    <location>
        <begin position="643"/>
        <end position="670"/>
    </location>
</feature>
<keyword evidence="9" id="KW-1185">Reference proteome</keyword>
<feature type="domain" description="C2H2-type" evidence="7">
    <location>
        <begin position="584"/>
        <end position="612"/>
    </location>
</feature>
<dbReference type="InterPro" id="IPR036236">
    <property type="entry name" value="Znf_C2H2_sf"/>
</dbReference>
<accession>A0ABY7DJ59</accession>
<organism evidence="8 9">
    <name type="scientific">Mya arenaria</name>
    <name type="common">Soft-shell clam</name>
    <dbReference type="NCBI Taxonomy" id="6604"/>
    <lineage>
        <taxon>Eukaryota</taxon>
        <taxon>Metazoa</taxon>
        <taxon>Spiralia</taxon>
        <taxon>Lophotrochozoa</taxon>
        <taxon>Mollusca</taxon>
        <taxon>Bivalvia</taxon>
        <taxon>Autobranchia</taxon>
        <taxon>Heteroconchia</taxon>
        <taxon>Euheterodonta</taxon>
        <taxon>Imparidentia</taxon>
        <taxon>Neoheterodontei</taxon>
        <taxon>Myida</taxon>
        <taxon>Myoidea</taxon>
        <taxon>Myidae</taxon>
        <taxon>Mya</taxon>
    </lineage>
</organism>
<feature type="compositionally biased region" description="Basic and acidic residues" evidence="6">
    <location>
        <begin position="178"/>
        <end position="188"/>
    </location>
</feature>
<name>A0ABY7DJ59_MYAAR</name>
<evidence type="ECO:0000256" key="2">
    <source>
        <dbReference type="ARBA" id="ARBA00022737"/>
    </source>
</evidence>
<keyword evidence="3 5" id="KW-0863">Zinc-finger</keyword>